<dbReference type="AlphaFoldDB" id="A0A1U7CU79"/>
<accession>A0A1U7CU79</accession>
<dbReference type="Pfam" id="PF07583">
    <property type="entry name" value="PSCyt2"/>
    <property type="match status" value="1"/>
</dbReference>
<evidence type="ECO:0000259" key="1">
    <source>
        <dbReference type="Pfam" id="PF07583"/>
    </source>
</evidence>
<dbReference type="RefSeq" id="WP_076348573.1">
    <property type="nucleotide sequence ID" value="NZ_CP019082.1"/>
</dbReference>
<evidence type="ECO:0008006" key="5">
    <source>
        <dbReference type="Google" id="ProtNLM"/>
    </source>
</evidence>
<dbReference type="STRING" id="1387353.BSF38_04002"/>
<evidence type="ECO:0000313" key="3">
    <source>
        <dbReference type="EMBL" id="APW62456.1"/>
    </source>
</evidence>
<dbReference type="PANTHER" id="PTHR35889">
    <property type="entry name" value="CYCLOINULO-OLIGOSACCHARIDE FRUCTANOTRANSFERASE-RELATED"/>
    <property type="match status" value="1"/>
</dbReference>
<dbReference type="InterPro" id="IPR011444">
    <property type="entry name" value="DUF1549"/>
</dbReference>
<sequence>MRLRDLGFVCLIVACGLALGRGVFRSSASVTAVKADVSQPLPDRPNVVGRVDEAFRRSWNERGIEPAPPAPDLAVMRRLSLALAGTLPSLEEIRRFEAQPPERRIDGWLDDLLRDRRSADYLAERFARAFVGTEDGPFIQFRRRRFISWLSDALLENRPYSAIVRDLIADRGIWTDHPATNFVSVTFDPAVELPDPERLAARVSRAFLGARIDCAQCHDHPFQHWKQADFRALAAFFGGVHSNLRGISDGEVFYKPLDRKTKAPTTVEARVPSHPELQPKEGTPRQQLAGWIVDPRNPYFSRATVNRAWAFAFGRPLVDPIDDLATADEIPEVLDILAADFAEHGCDLHRLIRTIVATEAFRLESDAPPSPTAEPKDETWAAFPMTRLRPEQVAGGIHQAAAVTTIGPESSWVVRFISYTERNDFVRRYGDTGEDEFAPRGGTIPQRLLLMNGEMVEKKIKGDMFNASKRIAQLAPDDDKAVELTYLAVLTRRPTPEEAAHFKHRFEGIKGDRRVDLLTDLYWTLLNATEFSWNH</sequence>
<dbReference type="Pfam" id="PF07587">
    <property type="entry name" value="PSD1"/>
    <property type="match status" value="1"/>
</dbReference>
<protein>
    <recommendedName>
        <fullName evidence="5">DUF1549 domain-containing protein</fullName>
    </recommendedName>
</protein>
<evidence type="ECO:0000313" key="4">
    <source>
        <dbReference type="Proteomes" id="UP000186309"/>
    </source>
</evidence>
<keyword evidence="4" id="KW-1185">Reference proteome</keyword>
<name>A0A1U7CU79_9BACT</name>
<reference evidence="4" key="1">
    <citation type="submission" date="2016-12" db="EMBL/GenBank/DDBJ databases">
        <title>Comparative genomics of four Isosphaeraceae planctomycetes: a common pool of plasmids and glycoside hydrolase genes.</title>
        <authorList>
            <person name="Ivanova A."/>
        </authorList>
    </citation>
    <scope>NUCLEOTIDE SEQUENCE [LARGE SCALE GENOMIC DNA]</scope>
    <source>
        <strain evidence="4">PX4</strain>
    </source>
</reference>
<dbReference type="Proteomes" id="UP000186309">
    <property type="component" value="Chromosome"/>
</dbReference>
<dbReference type="OrthoDB" id="289126at2"/>
<feature type="domain" description="DUF1553" evidence="2">
    <location>
        <begin position="285"/>
        <end position="503"/>
    </location>
</feature>
<feature type="domain" description="DUF1549" evidence="1">
    <location>
        <begin position="51"/>
        <end position="240"/>
    </location>
</feature>
<dbReference type="InterPro" id="IPR022655">
    <property type="entry name" value="DUF1553"/>
</dbReference>
<proteinExistence type="predicted"/>
<evidence type="ECO:0000259" key="2">
    <source>
        <dbReference type="Pfam" id="PF07587"/>
    </source>
</evidence>
<dbReference type="KEGG" id="pbor:BSF38_04002"/>
<organism evidence="3 4">
    <name type="scientific">Paludisphaera borealis</name>
    <dbReference type="NCBI Taxonomy" id="1387353"/>
    <lineage>
        <taxon>Bacteria</taxon>
        <taxon>Pseudomonadati</taxon>
        <taxon>Planctomycetota</taxon>
        <taxon>Planctomycetia</taxon>
        <taxon>Isosphaerales</taxon>
        <taxon>Isosphaeraceae</taxon>
        <taxon>Paludisphaera</taxon>
    </lineage>
</organism>
<dbReference type="PANTHER" id="PTHR35889:SF3">
    <property type="entry name" value="F-BOX DOMAIN-CONTAINING PROTEIN"/>
    <property type="match status" value="1"/>
</dbReference>
<gene>
    <name evidence="3" type="ORF">BSF38_04002</name>
</gene>
<dbReference type="EMBL" id="CP019082">
    <property type="protein sequence ID" value="APW62456.1"/>
    <property type="molecule type" value="Genomic_DNA"/>
</dbReference>